<keyword evidence="3" id="KW-1185">Reference proteome</keyword>
<evidence type="ECO:0000313" key="3">
    <source>
        <dbReference type="Proteomes" id="UP001562354"/>
    </source>
</evidence>
<dbReference type="Proteomes" id="UP001562354">
    <property type="component" value="Unassembled WGS sequence"/>
</dbReference>
<accession>A0ABR3PI78</accession>
<evidence type="ECO:0000313" key="2">
    <source>
        <dbReference type="EMBL" id="KAL1305814.1"/>
    </source>
</evidence>
<dbReference type="GeneID" id="95977676"/>
<protein>
    <submittedName>
        <fullName evidence="2">Uncharacterized protein</fullName>
    </submittedName>
</protein>
<dbReference type="RefSeq" id="XP_069202087.1">
    <property type="nucleotide sequence ID" value="XM_069343533.1"/>
</dbReference>
<evidence type="ECO:0000256" key="1">
    <source>
        <dbReference type="SAM" id="Phobius"/>
    </source>
</evidence>
<name>A0ABR3PI78_9PEZI</name>
<gene>
    <name evidence="2" type="ORF">AAFC00_003976</name>
</gene>
<sequence length="315" mass="33614">MPKKSPSPSLKLRTLSALSAFLIGLALLSISSDVTSYAHRYSDKTEDIYSLASSPSGPEDPDADLSGRPTLLSQIRYLPIQSDARTPTGLFLAGLITMALGGAYFPLTLKHTLAHRIPESLFSVGPIRYLRAVVKFLGPRWWTREQDVECATFDSLIAWLGGWVGLVFCAVVGFLVWADNQRSGKIDIADLDTLRLVLGSSVDSEGKVPVLGGDVAGSGASRRNGGGVAGFYSVEIWTCGVKKLFEESPGDAYQRVSGVCASSVQAKWLLLAALIACGTLLLSSTQSEFINGVFAKSKSGPGHEDEGILLEDSDL</sequence>
<proteinExistence type="predicted"/>
<organism evidence="2 3">
    <name type="scientific">Neodothiora populina</name>
    <dbReference type="NCBI Taxonomy" id="2781224"/>
    <lineage>
        <taxon>Eukaryota</taxon>
        <taxon>Fungi</taxon>
        <taxon>Dikarya</taxon>
        <taxon>Ascomycota</taxon>
        <taxon>Pezizomycotina</taxon>
        <taxon>Dothideomycetes</taxon>
        <taxon>Dothideomycetidae</taxon>
        <taxon>Dothideales</taxon>
        <taxon>Dothioraceae</taxon>
        <taxon>Neodothiora</taxon>
    </lineage>
</organism>
<dbReference type="EMBL" id="JBFMKM010000005">
    <property type="protein sequence ID" value="KAL1305814.1"/>
    <property type="molecule type" value="Genomic_DNA"/>
</dbReference>
<comment type="caution">
    <text evidence="2">The sequence shown here is derived from an EMBL/GenBank/DDBJ whole genome shotgun (WGS) entry which is preliminary data.</text>
</comment>
<keyword evidence="1" id="KW-0812">Transmembrane</keyword>
<reference evidence="2 3" key="1">
    <citation type="submission" date="2024-07" db="EMBL/GenBank/DDBJ databases">
        <title>Draft sequence of the Neodothiora populina.</title>
        <authorList>
            <person name="Drown D.D."/>
            <person name="Schuette U.S."/>
            <person name="Buechlein A.B."/>
            <person name="Rusch D.R."/>
            <person name="Winton L.W."/>
            <person name="Adams G.A."/>
        </authorList>
    </citation>
    <scope>NUCLEOTIDE SEQUENCE [LARGE SCALE GENOMIC DNA]</scope>
    <source>
        <strain evidence="2 3">CPC 39397</strain>
    </source>
</reference>
<keyword evidence="1" id="KW-1133">Transmembrane helix</keyword>
<feature type="transmembrane region" description="Helical" evidence="1">
    <location>
        <begin position="89"/>
        <end position="109"/>
    </location>
</feature>
<keyword evidence="1" id="KW-0472">Membrane</keyword>
<feature type="transmembrane region" description="Helical" evidence="1">
    <location>
        <begin position="157"/>
        <end position="178"/>
    </location>
</feature>